<feature type="domain" description="Cation efflux protein cytoplasmic" evidence="9">
    <location>
        <begin position="207"/>
        <end position="283"/>
    </location>
</feature>
<accession>A0A0W8E658</accession>
<dbReference type="GO" id="GO:0015093">
    <property type="term" value="F:ferrous iron transmembrane transporter activity"/>
    <property type="evidence" value="ECO:0007669"/>
    <property type="project" value="TreeGrafter"/>
</dbReference>
<feature type="domain" description="Cation efflux protein transmembrane" evidence="8">
    <location>
        <begin position="9"/>
        <end position="202"/>
    </location>
</feature>
<evidence type="ECO:0000256" key="7">
    <source>
        <dbReference type="SAM" id="Phobius"/>
    </source>
</evidence>
<feature type="transmembrane region" description="Helical" evidence="7">
    <location>
        <begin position="109"/>
        <end position="131"/>
    </location>
</feature>
<evidence type="ECO:0000259" key="9">
    <source>
        <dbReference type="Pfam" id="PF16916"/>
    </source>
</evidence>
<proteinExistence type="inferred from homology"/>
<organism evidence="10">
    <name type="scientific">hydrocarbon metagenome</name>
    <dbReference type="NCBI Taxonomy" id="938273"/>
    <lineage>
        <taxon>unclassified sequences</taxon>
        <taxon>metagenomes</taxon>
        <taxon>ecological metagenomes</taxon>
    </lineage>
</organism>
<dbReference type="AlphaFoldDB" id="A0A0W8E658"/>
<evidence type="ECO:0000256" key="1">
    <source>
        <dbReference type="ARBA" id="ARBA00004141"/>
    </source>
</evidence>
<dbReference type="InterPro" id="IPR027470">
    <property type="entry name" value="Cation_efflux_CTD"/>
</dbReference>
<dbReference type="InterPro" id="IPR027469">
    <property type="entry name" value="Cation_efflux_TMD_sf"/>
</dbReference>
<reference evidence="10" key="1">
    <citation type="journal article" date="2015" name="Proc. Natl. Acad. Sci. U.S.A.">
        <title>Networks of energetic and metabolic interactions define dynamics in microbial communities.</title>
        <authorList>
            <person name="Embree M."/>
            <person name="Liu J.K."/>
            <person name="Al-Bassam M.M."/>
            <person name="Zengler K."/>
        </authorList>
    </citation>
    <scope>NUCLEOTIDE SEQUENCE</scope>
</reference>
<dbReference type="EMBL" id="LNQE01001858">
    <property type="protein sequence ID" value="KUG04120.1"/>
    <property type="molecule type" value="Genomic_DNA"/>
</dbReference>
<dbReference type="Pfam" id="PF16916">
    <property type="entry name" value="ZT_dimer"/>
    <property type="match status" value="1"/>
</dbReference>
<name>A0A0W8E658_9ZZZZ</name>
<keyword evidence="6 7" id="KW-0472">Membrane</keyword>
<dbReference type="Gene3D" id="1.20.1510.10">
    <property type="entry name" value="Cation efflux protein transmembrane domain"/>
    <property type="match status" value="1"/>
</dbReference>
<evidence type="ECO:0000256" key="4">
    <source>
        <dbReference type="ARBA" id="ARBA00022692"/>
    </source>
</evidence>
<dbReference type="GO" id="GO:0015341">
    <property type="term" value="F:zinc efflux antiporter activity"/>
    <property type="evidence" value="ECO:0007669"/>
    <property type="project" value="TreeGrafter"/>
</dbReference>
<dbReference type="Pfam" id="PF01545">
    <property type="entry name" value="Cation_efflux"/>
    <property type="match status" value="1"/>
</dbReference>
<protein>
    <submittedName>
        <fullName evidence="10">Cobalt-zinc-cadmium resistance protein</fullName>
    </submittedName>
</protein>
<keyword evidence="4 7" id="KW-0812">Transmembrane</keyword>
<dbReference type="GO" id="GO:0015086">
    <property type="term" value="F:cadmium ion transmembrane transporter activity"/>
    <property type="evidence" value="ECO:0007669"/>
    <property type="project" value="TreeGrafter"/>
</dbReference>
<evidence type="ECO:0000256" key="2">
    <source>
        <dbReference type="ARBA" id="ARBA00008114"/>
    </source>
</evidence>
<dbReference type="InterPro" id="IPR036837">
    <property type="entry name" value="Cation_efflux_CTD_sf"/>
</dbReference>
<dbReference type="GO" id="GO:0006882">
    <property type="term" value="P:intracellular zinc ion homeostasis"/>
    <property type="evidence" value="ECO:0007669"/>
    <property type="project" value="TreeGrafter"/>
</dbReference>
<dbReference type="PANTHER" id="PTHR43840:SF15">
    <property type="entry name" value="MITOCHONDRIAL METAL TRANSPORTER 1-RELATED"/>
    <property type="match status" value="1"/>
</dbReference>
<dbReference type="GO" id="GO:0005886">
    <property type="term" value="C:plasma membrane"/>
    <property type="evidence" value="ECO:0007669"/>
    <property type="project" value="TreeGrafter"/>
</dbReference>
<evidence type="ECO:0000256" key="3">
    <source>
        <dbReference type="ARBA" id="ARBA00022448"/>
    </source>
</evidence>
<dbReference type="Gene3D" id="3.30.70.1350">
    <property type="entry name" value="Cation efflux protein, cytoplasmic domain"/>
    <property type="match status" value="1"/>
</dbReference>
<evidence type="ECO:0000256" key="5">
    <source>
        <dbReference type="ARBA" id="ARBA00022989"/>
    </source>
</evidence>
<dbReference type="NCBIfam" id="TIGR01297">
    <property type="entry name" value="CDF"/>
    <property type="match status" value="1"/>
</dbReference>
<sequence length="289" mass="31692">MDIKIRAAWLSVASNIVLTVGKLIIGLMIGSVSVISEAIHSANDLLASFIALFAVKKSDKPPDKEHPYGHGKIENIAGTIEALLIFIAAGFIISEAIEKLRHGGEIMEPGWGIFIMGISALLNFIVSSYLLKVGKEQHSVALEADGIHLRTDVYTSLGVFIGLLLIKITGYQIIDPIVAILVALLIIKAAYDLTKKAFLPLMDTAADEDTLEVVTTVLGEFCESFIEYHDLRSRRAGRDIHIDLHMVVKPEMSIQEAHALCDIIENRIQNEVIYSTVLIHVEPAVEMQS</sequence>
<feature type="transmembrane region" description="Helical" evidence="7">
    <location>
        <begin position="76"/>
        <end position="97"/>
    </location>
</feature>
<dbReference type="PANTHER" id="PTHR43840">
    <property type="entry name" value="MITOCHONDRIAL METAL TRANSPORTER 1-RELATED"/>
    <property type="match status" value="1"/>
</dbReference>
<dbReference type="SUPFAM" id="SSF160240">
    <property type="entry name" value="Cation efflux protein cytoplasmic domain-like"/>
    <property type="match status" value="1"/>
</dbReference>
<keyword evidence="3" id="KW-0813">Transport</keyword>
<comment type="caution">
    <text evidence="10">The sequence shown here is derived from an EMBL/GenBank/DDBJ whole genome shotgun (WGS) entry which is preliminary data.</text>
</comment>
<comment type="subcellular location">
    <subcellularLocation>
        <location evidence="1">Membrane</location>
        <topology evidence="1">Multi-pass membrane protein</topology>
    </subcellularLocation>
</comment>
<dbReference type="SUPFAM" id="SSF161111">
    <property type="entry name" value="Cation efflux protein transmembrane domain-like"/>
    <property type="match status" value="1"/>
</dbReference>
<dbReference type="InterPro" id="IPR050291">
    <property type="entry name" value="CDF_Transporter"/>
</dbReference>
<gene>
    <name evidence="10" type="ORF">ASZ90_018482</name>
</gene>
<evidence type="ECO:0000256" key="6">
    <source>
        <dbReference type="ARBA" id="ARBA00023136"/>
    </source>
</evidence>
<dbReference type="InterPro" id="IPR058533">
    <property type="entry name" value="Cation_efflux_TM"/>
</dbReference>
<feature type="transmembrane region" description="Helical" evidence="7">
    <location>
        <begin position="7"/>
        <end position="32"/>
    </location>
</feature>
<dbReference type="FunFam" id="1.20.1510.10:FF:000006">
    <property type="entry name" value="Divalent cation efflux transporter"/>
    <property type="match status" value="1"/>
</dbReference>
<evidence type="ECO:0000259" key="8">
    <source>
        <dbReference type="Pfam" id="PF01545"/>
    </source>
</evidence>
<comment type="similarity">
    <text evidence="2">Belongs to the cation diffusion facilitator (CDF) transporter (TC 2.A.4) family.</text>
</comment>
<dbReference type="InterPro" id="IPR002524">
    <property type="entry name" value="Cation_efflux"/>
</dbReference>
<keyword evidence="5 7" id="KW-1133">Transmembrane helix</keyword>
<evidence type="ECO:0000313" key="10">
    <source>
        <dbReference type="EMBL" id="KUG04120.1"/>
    </source>
</evidence>